<evidence type="ECO:0000313" key="2">
    <source>
        <dbReference type="Proteomes" id="UP001359559"/>
    </source>
</evidence>
<sequence length="90" mass="10127">MYIRFWICEIGQAIDHLGSRLQGNYFFQEQLSRHQTLMNMFDKDAFVALSHSVAFHGCTVKNEAFVGMGTTLLNGVVEKDPMVATGSLVR</sequence>
<gene>
    <name evidence="1" type="ORF">RJT34_20226</name>
</gene>
<proteinExistence type="predicted"/>
<organism evidence="1 2">
    <name type="scientific">Clitoria ternatea</name>
    <name type="common">Butterfly pea</name>
    <dbReference type="NCBI Taxonomy" id="43366"/>
    <lineage>
        <taxon>Eukaryota</taxon>
        <taxon>Viridiplantae</taxon>
        <taxon>Streptophyta</taxon>
        <taxon>Embryophyta</taxon>
        <taxon>Tracheophyta</taxon>
        <taxon>Spermatophyta</taxon>
        <taxon>Magnoliopsida</taxon>
        <taxon>eudicotyledons</taxon>
        <taxon>Gunneridae</taxon>
        <taxon>Pentapetalae</taxon>
        <taxon>rosids</taxon>
        <taxon>fabids</taxon>
        <taxon>Fabales</taxon>
        <taxon>Fabaceae</taxon>
        <taxon>Papilionoideae</taxon>
        <taxon>50 kb inversion clade</taxon>
        <taxon>NPAAA clade</taxon>
        <taxon>indigoferoid/millettioid clade</taxon>
        <taxon>Phaseoleae</taxon>
        <taxon>Clitoria</taxon>
    </lineage>
</organism>
<dbReference type="SUPFAM" id="SSF51161">
    <property type="entry name" value="Trimeric LpxA-like enzymes"/>
    <property type="match status" value="1"/>
</dbReference>
<evidence type="ECO:0000313" key="1">
    <source>
        <dbReference type="EMBL" id="KAK7285453.1"/>
    </source>
</evidence>
<keyword evidence="2" id="KW-1185">Reference proteome</keyword>
<accession>A0AAN9P4Q0</accession>
<dbReference type="AlphaFoldDB" id="A0AAN9P4Q0"/>
<dbReference type="Gene3D" id="2.160.10.10">
    <property type="entry name" value="Hexapeptide repeat proteins"/>
    <property type="match status" value="1"/>
</dbReference>
<protein>
    <submittedName>
        <fullName evidence="1">Uncharacterized protein</fullName>
    </submittedName>
</protein>
<name>A0AAN9P4Q0_CLITE</name>
<dbReference type="Proteomes" id="UP001359559">
    <property type="component" value="Unassembled WGS sequence"/>
</dbReference>
<comment type="caution">
    <text evidence="1">The sequence shown here is derived from an EMBL/GenBank/DDBJ whole genome shotgun (WGS) entry which is preliminary data.</text>
</comment>
<reference evidence="1 2" key="1">
    <citation type="submission" date="2024-01" db="EMBL/GenBank/DDBJ databases">
        <title>The genomes of 5 underutilized Papilionoideae crops provide insights into root nodulation and disease resistance.</title>
        <authorList>
            <person name="Yuan L."/>
        </authorList>
    </citation>
    <scope>NUCLEOTIDE SEQUENCE [LARGE SCALE GENOMIC DNA]</scope>
    <source>
        <strain evidence="1">LY-2023</strain>
        <tissue evidence="1">Leaf</tissue>
    </source>
</reference>
<dbReference type="InterPro" id="IPR011004">
    <property type="entry name" value="Trimer_LpxA-like_sf"/>
</dbReference>
<dbReference type="EMBL" id="JAYKXN010000005">
    <property type="protein sequence ID" value="KAK7285453.1"/>
    <property type="molecule type" value="Genomic_DNA"/>
</dbReference>